<protein>
    <submittedName>
        <fullName evidence="1">Uncharacterized protein</fullName>
    </submittedName>
</protein>
<dbReference type="AlphaFoldDB" id="A0A837AGJ7"/>
<dbReference type="EMBL" id="JFZV01000002">
    <property type="protein sequence ID" value="KDN15356.1"/>
    <property type="molecule type" value="Genomic_DNA"/>
</dbReference>
<evidence type="ECO:0000313" key="2">
    <source>
        <dbReference type="Proteomes" id="UP000027170"/>
    </source>
</evidence>
<accession>A0A837AGJ7</accession>
<gene>
    <name evidence="1" type="ORF">SALWKB29_0460</name>
</gene>
<organism evidence="1 2">
    <name type="scientific">Snodgrassella communis</name>
    <dbReference type="NCBI Taxonomy" id="2946699"/>
    <lineage>
        <taxon>Bacteria</taxon>
        <taxon>Pseudomonadati</taxon>
        <taxon>Pseudomonadota</taxon>
        <taxon>Betaproteobacteria</taxon>
        <taxon>Neisseriales</taxon>
        <taxon>Neisseriaceae</taxon>
        <taxon>Snodgrassella</taxon>
    </lineage>
</organism>
<dbReference type="Proteomes" id="UP000027170">
    <property type="component" value="Unassembled WGS sequence"/>
</dbReference>
<evidence type="ECO:0000313" key="1">
    <source>
        <dbReference type="EMBL" id="KDN15356.1"/>
    </source>
</evidence>
<reference evidence="1 2" key="1">
    <citation type="submission" date="2014-03" db="EMBL/GenBank/DDBJ databases">
        <title>The genomes of two eusocial bee gut symbionts.</title>
        <authorList>
            <person name="Kwong W.K."/>
            <person name="Engel P."/>
            <person name="Koch H."/>
            <person name="Moran N.A."/>
        </authorList>
    </citation>
    <scope>NUCLEOTIDE SEQUENCE [LARGE SCALE GENOMIC DNA]</scope>
    <source>
        <strain evidence="2">wkB29</strain>
    </source>
</reference>
<keyword evidence="2" id="KW-1185">Reference proteome</keyword>
<sequence>MIVKQYNKALSIEYSYENNKIRLFSGDILVKMKKVKLSV</sequence>
<comment type="caution">
    <text evidence="1">The sequence shown here is derived from an EMBL/GenBank/DDBJ whole genome shotgun (WGS) entry which is preliminary data.</text>
</comment>
<proteinExistence type="predicted"/>
<name>A0A837AGJ7_9NEIS</name>